<sequence>MVSLGHRPSSTIGTVLGALVALVAVVGTQFLGWEWGDGQLVPTVIGAIAAAIAIVLITRQYL</sequence>
<evidence type="ECO:0000313" key="4">
    <source>
        <dbReference type="Proteomes" id="UP001595846"/>
    </source>
</evidence>
<dbReference type="InterPro" id="IPR020846">
    <property type="entry name" value="MFS_dom"/>
</dbReference>
<accession>A0ABD5NM27</accession>
<proteinExistence type="predicted"/>
<comment type="caution">
    <text evidence="3">The sequence shown here is derived from an EMBL/GenBank/DDBJ whole genome shotgun (WGS) entry which is preliminary data.</text>
</comment>
<gene>
    <name evidence="3" type="ORF">ACFOUR_04985</name>
</gene>
<feature type="domain" description="Major facilitator superfamily (MFS) profile" evidence="2">
    <location>
        <begin position="1"/>
        <end position="62"/>
    </location>
</feature>
<dbReference type="PROSITE" id="PS50850">
    <property type="entry name" value="MFS"/>
    <property type="match status" value="1"/>
</dbReference>
<dbReference type="AlphaFoldDB" id="A0ABD5NM27"/>
<name>A0ABD5NM27_9EURY</name>
<protein>
    <submittedName>
        <fullName evidence="3">Multidrug transporter</fullName>
    </submittedName>
</protein>
<evidence type="ECO:0000259" key="2">
    <source>
        <dbReference type="PROSITE" id="PS50850"/>
    </source>
</evidence>
<keyword evidence="4" id="KW-1185">Reference proteome</keyword>
<dbReference type="EMBL" id="JBHSAQ010000002">
    <property type="protein sequence ID" value="MFC3957728.1"/>
    <property type="molecule type" value="Genomic_DNA"/>
</dbReference>
<dbReference type="RefSeq" id="WP_256533954.1">
    <property type="nucleotide sequence ID" value="NZ_CP101824.1"/>
</dbReference>
<keyword evidence="1" id="KW-0472">Membrane</keyword>
<dbReference type="Proteomes" id="UP001595846">
    <property type="component" value="Unassembled WGS sequence"/>
</dbReference>
<reference evidence="3 4" key="1">
    <citation type="journal article" date="2019" name="Int. J. Syst. Evol. Microbiol.">
        <title>The Global Catalogue of Microorganisms (GCM) 10K type strain sequencing project: providing services to taxonomists for standard genome sequencing and annotation.</title>
        <authorList>
            <consortium name="The Broad Institute Genomics Platform"/>
            <consortium name="The Broad Institute Genome Sequencing Center for Infectious Disease"/>
            <person name="Wu L."/>
            <person name="Ma J."/>
        </authorList>
    </citation>
    <scope>NUCLEOTIDE SEQUENCE [LARGE SCALE GENOMIC DNA]</scope>
    <source>
        <strain evidence="3 4">IBRC-M 10256</strain>
    </source>
</reference>
<dbReference type="GeneID" id="73903101"/>
<keyword evidence="1" id="KW-1133">Transmembrane helix</keyword>
<keyword evidence="1" id="KW-0812">Transmembrane</keyword>
<feature type="transmembrane region" description="Helical" evidence="1">
    <location>
        <begin position="12"/>
        <end position="33"/>
    </location>
</feature>
<evidence type="ECO:0000313" key="3">
    <source>
        <dbReference type="EMBL" id="MFC3957728.1"/>
    </source>
</evidence>
<evidence type="ECO:0000256" key="1">
    <source>
        <dbReference type="SAM" id="Phobius"/>
    </source>
</evidence>
<feature type="transmembrane region" description="Helical" evidence="1">
    <location>
        <begin position="39"/>
        <end position="58"/>
    </location>
</feature>
<organism evidence="3 4">
    <name type="scientific">Halovivax cerinus</name>
    <dbReference type="NCBI Taxonomy" id="1487865"/>
    <lineage>
        <taxon>Archaea</taxon>
        <taxon>Methanobacteriati</taxon>
        <taxon>Methanobacteriota</taxon>
        <taxon>Stenosarchaea group</taxon>
        <taxon>Halobacteria</taxon>
        <taxon>Halobacteriales</taxon>
        <taxon>Natrialbaceae</taxon>
        <taxon>Halovivax</taxon>
    </lineage>
</organism>